<name>A0A2T7FUG5_9RHOB</name>
<keyword evidence="3" id="KW-1185">Reference proteome</keyword>
<reference evidence="2 3" key="1">
    <citation type="submission" date="2018-04" db="EMBL/GenBank/DDBJ databases">
        <title>Pelagivirga bohaiensis gen. nov., sp. nov., a bacterium isolated from the Bohai Sea.</title>
        <authorList>
            <person name="Ji X."/>
        </authorList>
    </citation>
    <scope>NUCLEOTIDE SEQUENCE [LARGE SCALE GENOMIC DNA]</scope>
    <source>
        <strain evidence="2 3">BH-SD16</strain>
    </source>
</reference>
<feature type="transmembrane region" description="Helical" evidence="1">
    <location>
        <begin position="345"/>
        <end position="364"/>
    </location>
</feature>
<feature type="transmembrane region" description="Helical" evidence="1">
    <location>
        <begin position="110"/>
        <end position="130"/>
    </location>
</feature>
<evidence type="ECO:0000313" key="2">
    <source>
        <dbReference type="EMBL" id="PVA05798.1"/>
    </source>
</evidence>
<accession>A0A2T7FUG5</accession>
<protein>
    <recommendedName>
        <fullName evidence="4">DUF2029 domain-containing protein</fullName>
    </recommendedName>
</protein>
<evidence type="ECO:0000256" key="1">
    <source>
        <dbReference type="SAM" id="Phobius"/>
    </source>
</evidence>
<feature type="transmembrane region" description="Helical" evidence="1">
    <location>
        <begin position="259"/>
        <end position="282"/>
    </location>
</feature>
<proteinExistence type="predicted"/>
<feature type="transmembrane region" description="Helical" evidence="1">
    <location>
        <begin position="213"/>
        <end position="239"/>
    </location>
</feature>
<organism evidence="2 3">
    <name type="scientific">Thalassorhabdomicrobium marinisediminis</name>
    <dbReference type="NCBI Taxonomy" id="2170577"/>
    <lineage>
        <taxon>Bacteria</taxon>
        <taxon>Pseudomonadati</taxon>
        <taxon>Pseudomonadota</taxon>
        <taxon>Alphaproteobacteria</taxon>
        <taxon>Rhodobacterales</taxon>
        <taxon>Paracoccaceae</taxon>
        <taxon>Thalassorhabdomicrobium</taxon>
    </lineage>
</organism>
<dbReference type="Proteomes" id="UP000244817">
    <property type="component" value="Unassembled WGS sequence"/>
</dbReference>
<feature type="transmembrane region" description="Helical" evidence="1">
    <location>
        <begin position="289"/>
        <end position="309"/>
    </location>
</feature>
<dbReference type="RefSeq" id="WP_108641650.1">
    <property type="nucleotide sequence ID" value="NZ_QCYG01000008.1"/>
</dbReference>
<evidence type="ECO:0008006" key="4">
    <source>
        <dbReference type="Google" id="ProtNLM"/>
    </source>
</evidence>
<dbReference type="EMBL" id="QCYG01000008">
    <property type="protein sequence ID" value="PVA05798.1"/>
    <property type="molecule type" value="Genomic_DNA"/>
</dbReference>
<keyword evidence="1" id="KW-0472">Membrane</keyword>
<feature type="transmembrane region" description="Helical" evidence="1">
    <location>
        <begin position="59"/>
        <end position="77"/>
    </location>
</feature>
<sequence length="545" mass="58842">MTRKSWAVLAAFLTLTWLVLGGAAVLSDGLYVGKHEGDTLHVIQIVLRMAQGQLPHLDFMTPIGLLAFWPIAMLVKAGLGVGTAFLWTQVLVAAVFLPMIIRIAGSRLGLWLAALFGFIVLVLLLALVHGEAEQSISISMHYNRLAWAAAFVAILAAMIPPETSRDPRRAGAIDGVIIGLMVFIMAMTKMTYFATFIIPIVVALALTRQRRAIGVALVTGLVLALGVTIFTGVDFWTAYLGDLLEVAGSVVRPAPGAPLSAVMAAPAYLAGSLVAVAGVIFLRLAHARAGGMVLLMLLPGFIYVTYQNFGNDPQWLLLLGVLLLGLRGQADNVISRWGWSYRDALVLASAVAFALSSASLFNLMSSPLRHLQVDPVDYVPMLPRGGVHRDLLGHEARQERVDARIALDIELDLLPRFEGRDPDTVFLGETSAPCALELGLPGMFGAIVRDLEQAGLADGASLFAADIFSSHWLFGDLDPLDQGAPWYYGGLPGIEDADYLLVPRCPVIESARQMILELIEERIETGTLTVSEVRRTPLYVLYALD</sequence>
<dbReference type="AlphaFoldDB" id="A0A2T7FUG5"/>
<keyword evidence="1" id="KW-0812">Transmembrane</keyword>
<dbReference type="OrthoDB" id="7993201at2"/>
<keyword evidence="1" id="KW-1133">Transmembrane helix</keyword>
<gene>
    <name evidence="2" type="ORF">DC363_13320</name>
</gene>
<evidence type="ECO:0000313" key="3">
    <source>
        <dbReference type="Proteomes" id="UP000244817"/>
    </source>
</evidence>
<feature type="transmembrane region" description="Helical" evidence="1">
    <location>
        <begin position="142"/>
        <end position="160"/>
    </location>
</feature>
<feature type="transmembrane region" description="Helical" evidence="1">
    <location>
        <begin position="180"/>
        <end position="206"/>
    </location>
</feature>
<comment type="caution">
    <text evidence="2">The sequence shown here is derived from an EMBL/GenBank/DDBJ whole genome shotgun (WGS) entry which is preliminary data.</text>
</comment>
<feature type="transmembrane region" description="Helical" evidence="1">
    <location>
        <begin position="84"/>
        <end position="104"/>
    </location>
</feature>